<dbReference type="EMBL" id="MCGR01000006">
    <property type="protein sequence ID" value="ORY89329.1"/>
    <property type="molecule type" value="Genomic_DNA"/>
</dbReference>
<dbReference type="Gene3D" id="3.80.10.10">
    <property type="entry name" value="Ribonuclease Inhibitor"/>
    <property type="match status" value="1"/>
</dbReference>
<reference evidence="1 2" key="1">
    <citation type="submission" date="2016-07" db="EMBL/GenBank/DDBJ databases">
        <title>Pervasive Adenine N6-methylation of Active Genes in Fungi.</title>
        <authorList>
            <consortium name="DOE Joint Genome Institute"/>
            <person name="Mondo S.J."/>
            <person name="Dannebaum R.O."/>
            <person name="Kuo R.C."/>
            <person name="Labutti K."/>
            <person name="Haridas S."/>
            <person name="Kuo A."/>
            <person name="Salamov A."/>
            <person name="Ahrendt S.R."/>
            <person name="Lipzen A."/>
            <person name="Sullivan W."/>
            <person name="Andreopoulos W.B."/>
            <person name="Clum A."/>
            <person name="Lindquist E."/>
            <person name="Daum C."/>
            <person name="Ramamoorthy G.K."/>
            <person name="Gryganskyi A."/>
            <person name="Culley D."/>
            <person name="Magnuson J.K."/>
            <person name="James T.Y."/>
            <person name="O'Malley M.A."/>
            <person name="Stajich J.E."/>
            <person name="Spatafora J.W."/>
            <person name="Visel A."/>
            <person name="Grigoriev I.V."/>
        </authorList>
    </citation>
    <scope>NUCLEOTIDE SEQUENCE [LARGE SCALE GENOMIC DNA]</scope>
    <source>
        <strain evidence="1 2">62-1032</strain>
    </source>
</reference>
<evidence type="ECO:0008006" key="3">
    <source>
        <dbReference type="Google" id="ProtNLM"/>
    </source>
</evidence>
<keyword evidence="2" id="KW-1185">Reference proteome</keyword>
<dbReference type="OrthoDB" id="2522283at2759"/>
<dbReference type="InParanoid" id="A0A1Y2G0T0"/>
<dbReference type="InterPro" id="IPR032675">
    <property type="entry name" value="LRR_dom_sf"/>
</dbReference>
<accession>A0A1Y2G0T0</accession>
<organism evidence="1 2">
    <name type="scientific">Leucosporidium creatinivorum</name>
    <dbReference type="NCBI Taxonomy" id="106004"/>
    <lineage>
        <taxon>Eukaryota</taxon>
        <taxon>Fungi</taxon>
        <taxon>Dikarya</taxon>
        <taxon>Basidiomycota</taxon>
        <taxon>Pucciniomycotina</taxon>
        <taxon>Microbotryomycetes</taxon>
        <taxon>Leucosporidiales</taxon>
        <taxon>Leucosporidium</taxon>
    </lineage>
</organism>
<gene>
    <name evidence="1" type="ORF">BCR35DRAFT_300467</name>
</gene>
<dbReference type="AlphaFoldDB" id="A0A1Y2G0T0"/>
<dbReference type="Proteomes" id="UP000193467">
    <property type="component" value="Unassembled WGS sequence"/>
</dbReference>
<name>A0A1Y2G0T0_9BASI</name>
<proteinExistence type="predicted"/>
<comment type="caution">
    <text evidence="1">The sequence shown here is derived from an EMBL/GenBank/DDBJ whole genome shotgun (WGS) entry which is preliminary data.</text>
</comment>
<protein>
    <recommendedName>
        <fullName evidence="3">F-box domain-containing protein</fullName>
    </recommendedName>
</protein>
<evidence type="ECO:0000313" key="2">
    <source>
        <dbReference type="Proteomes" id="UP000193467"/>
    </source>
</evidence>
<sequence length="333" mass="36653">MSAASRAPAEVIRRICELLRPWEDELSAAVVPKGNLRSAALVCRKWRPEAQAMLWKNICLMRKDKAETFIKASTPIRFQTRALSLYGSDSDKQCINPTLANKVLNATRGVRSLHLSGMKGANGGLLLHPNLGDLIKLEFSNTISMNEAKLAATPDPTYRLRQLTTASWTFKPEIKIFTPIFRASATSLTSLDVAVTDKTMSTWTACLPLVASSLRTLKVTPLFSSFTQPFLNALHSLTVLETYTFDLFMDQTYLPALLPGLNSLSVELKKLGLRRFHDVAPSVILQALATPAARSLEVLEMNVSSADIAAEVKRVCVTRRIRVERGNGAVVAL</sequence>
<evidence type="ECO:0000313" key="1">
    <source>
        <dbReference type="EMBL" id="ORY89329.1"/>
    </source>
</evidence>